<keyword evidence="2" id="KW-1185">Reference proteome</keyword>
<comment type="caution">
    <text evidence="1">The sequence shown here is derived from an EMBL/GenBank/DDBJ whole genome shotgun (WGS) entry which is preliminary data.</text>
</comment>
<proteinExistence type="predicted"/>
<accession>A0ACC0NX23</accession>
<evidence type="ECO:0000313" key="1">
    <source>
        <dbReference type="EMBL" id="KAI8557312.1"/>
    </source>
</evidence>
<sequence>MLGLRTTYIAKLLECFTPGNCLSTWQEIHTMFVPTCMLRIIAYRDIYHRGTTC</sequence>
<evidence type="ECO:0000313" key="2">
    <source>
        <dbReference type="Proteomes" id="UP001062846"/>
    </source>
</evidence>
<dbReference type="EMBL" id="CM046391">
    <property type="protein sequence ID" value="KAI8557312.1"/>
    <property type="molecule type" value="Genomic_DNA"/>
</dbReference>
<dbReference type="Proteomes" id="UP001062846">
    <property type="component" value="Chromosome 4"/>
</dbReference>
<protein>
    <submittedName>
        <fullName evidence="1">Uncharacterized protein</fullName>
    </submittedName>
</protein>
<name>A0ACC0NX23_RHOML</name>
<organism evidence="1 2">
    <name type="scientific">Rhododendron molle</name>
    <name type="common">Chinese azalea</name>
    <name type="synonym">Azalea mollis</name>
    <dbReference type="NCBI Taxonomy" id="49168"/>
    <lineage>
        <taxon>Eukaryota</taxon>
        <taxon>Viridiplantae</taxon>
        <taxon>Streptophyta</taxon>
        <taxon>Embryophyta</taxon>
        <taxon>Tracheophyta</taxon>
        <taxon>Spermatophyta</taxon>
        <taxon>Magnoliopsida</taxon>
        <taxon>eudicotyledons</taxon>
        <taxon>Gunneridae</taxon>
        <taxon>Pentapetalae</taxon>
        <taxon>asterids</taxon>
        <taxon>Ericales</taxon>
        <taxon>Ericaceae</taxon>
        <taxon>Ericoideae</taxon>
        <taxon>Rhodoreae</taxon>
        <taxon>Rhododendron</taxon>
    </lineage>
</organism>
<reference evidence="1" key="1">
    <citation type="submission" date="2022-02" db="EMBL/GenBank/DDBJ databases">
        <title>Plant Genome Project.</title>
        <authorList>
            <person name="Zhang R.-G."/>
        </authorList>
    </citation>
    <scope>NUCLEOTIDE SEQUENCE</scope>
    <source>
        <strain evidence="1">AT1</strain>
    </source>
</reference>
<gene>
    <name evidence="1" type="ORF">RHMOL_Rhmol04G0000700</name>
</gene>